<sequence>MGSDAASAGAGNHQQGDYLRGLEHLRGLVSSIGGDIDRVKRVYYGSDVNDEDRFERHLRDINDKLLYCNAKLRAHDVELAVVDSEIRLVALLNKIRHLPVEDVDAGVVKTLTAFWQRQQSTLDEMRALTLSFRVSVLKRLKSSCRSYDSKNVTLKLSKQYSRDVRRFQSDVVKALRASEDLSRSYANGIDQKLFCDVDFSARVLLCCDHKAFPVLRLVPDVTCKLERACALASQWIDRDASYVKAISAHIAETRSRTLQKEEDLRRQQEQQTLVSAAAEDAYVQFRANKRTLARIEAELKTLESQVKQFKAAQRYKVAERRQKEGIVVFLEISIAQTRKRRSLSLQLQRSRLTRQLRELEESLRDIGHQLAAVHEEMTRKAASMATLADKAQRSNAAYRTLRRQLDLFTANVRRLQADVLELSDSLEQLESIQTFKTSPERVDEFYEERPQSVRLAPSLREKIRRKRRMQNERRLRQR</sequence>
<evidence type="ECO:0000313" key="3">
    <source>
        <dbReference type="Proteomes" id="UP001209878"/>
    </source>
</evidence>
<protein>
    <submittedName>
        <fullName evidence="2">Uncharacterized protein</fullName>
    </submittedName>
</protein>
<evidence type="ECO:0000313" key="2">
    <source>
        <dbReference type="EMBL" id="KAK2165612.1"/>
    </source>
</evidence>
<proteinExistence type="predicted"/>
<comment type="caution">
    <text evidence="2">The sequence shown here is derived from an EMBL/GenBank/DDBJ whole genome shotgun (WGS) entry which is preliminary data.</text>
</comment>
<reference evidence="2" key="1">
    <citation type="journal article" date="2023" name="Mol. Biol. Evol.">
        <title>Third-Generation Sequencing Reveals the Adaptive Role of the Epigenome in Three Deep-Sea Polychaetes.</title>
        <authorList>
            <person name="Perez M."/>
            <person name="Aroh O."/>
            <person name="Sun Y."/>
            <person name="Lan Y."/>
            <person name="Juniper S.K."/>
            <person name="Young C.R."/>
            <person name="Angers B."/>
            <person name="Qian P.Y."/>
        </authorList>
    </citation>
    <scope>NUCLEOTIDE SEQUENCE</scope>
    <source>
        <strain evidence="2">R07B-5</strain>
    </source>
</reference>
<evidence type="ECO:0000256" key="1">
    <source>
        <dbReference type="SAM" id="Coils"/>
    </source>
</evidence>
<dbReference type="EMBL" id="JAODUO010001358">
    <property type="protein sequence ID" value="KAK2165612.1"/>
    <property type="molecule type" value="Genomic_DNA"/>
</dbReference>
<keyword evidence="3" id="KW-1185">Reference proteome</keyword>
<feature type="coiled-coil region" evidence="1">
    <location>
        <begin position="342"/>
        <end position="432"/>
    </location>
</feature>
<keyword evidence="1" id="KW-0175">Coiled coil</keyword>
<name>A0AAD9K6K3_RIDPI</name>
<organism evidence="2 3">
    <name type="scientific">Ridgeia piscesae</name>
    <name type="common">Tubeworm</name>
    <dbReference type="NCBI Taxonomy" id="27915"/>
    <lineage>
        <taxon>Eukaryota</taxon>
        <taxon>Metazoa</taxon>
        <taxon>Spiralia</taxon>
        <taxon>Lophotrochozoa</taxon>
        <taxon>Annelida</taxon>
        <taxon>Polychaeta</taxon>
        <taxon>Sedentaria</taxon>
        <taxon>Canalipalpata</taxon>
        <taxon>Sabellida</taxon>
        <taxon>Siboglinidae</taxon>
        <taxon>Ridgeia</taxon>
    </lineage>
</organism>
<feature type="coiled-coil region" evidence="1">
    <location>
        <begin position="285"/>
        <end position="312"/>
    </location>
</feature>
<dbReference type="AlphaFoldDB" id="A0AAD9K6K3"/>
<accession>A0AAD9K6K3</accession>
<gene>
    <name evidence="2" type="ORF">NP493_1358g01000</name>
</gene>
<dbReference type="Proteomes" id="UP001209878">
    <property type="component" value="Unassembled WGS sequence"/>
</dbReference>